<comment type="caution">
    <text evidence="1">The sequence shown here is derived from an EMBL/GenBank/DDBJ whole genome shotgun (WGS) entry which is preliminary data.</text>
</comment>
<organism evidence="1 2">
    <name type="scientific">Exophiala dermatitidis</name>
    <name type="common">Black yeast-like fungus</name>
    <name type="synonym">Wangiella dermatitidis</name>
    <dbReference type="NCBI Taxonomy" id="5970"/>
    <lineage>
        <taxon>Eukaryota</taxon>
        <taxon>Fungi</taxon>
        <taxon>Dikarya</taxon>
        <taxon>Ascomycota</taxon>
        <taxon>Pezizomycotina</taxon>
        <taxon>Eurotiomycetes</taxon>
        <taxon>Chaetothyriomycetidae</taxon>
        <taxon>Chaetothyriales</taxon>
        <taxon>Herpotrichiellaceae</taxon>
        <taxon>Exophiala</taxon>
    </lineage>
</organism>
<accession>A0AAN6J1I6</accession>
<dbReference type="AlphaFoldDB" id="A0AAN6J1I6"/>
<gene>
    <name evidence="1" type="ORF">HRR80_001288</name>
</gene>
<evidence type="ECO:0000313" key="2">
    <source>
        <dbReference type="Proteomes" id="UP001161757"/>
    </source>
</evidence>
<proteinExistence type="predicted"/>
<evidence type="ECO:0000313" key="1">
    <source>
        <dbReference type="EMBL" id="KAJ8994576.1"/>
    </source>
</evidence>
<dbReference type="EMBL" id="JAJGCB010000002">
    <property type="protein sequence ID" value="KAJ8994576.1"/>
    <property type="molecule type" value="Genomic_DNA"/>
</dbReference>
<sequence>MFSVLTVLAARTSTSKHCHLGTVLVFKRLFKQAASVSIMCCSLFLDFREALGTGMKTVGQSQVNCLKRALSSSERKGHSCDHFFFSDEFLGSLTQLLQGKVPQLLLFDVPQRLSHDDAPMHQKLGPKKLVSSPQVWCAGQCALSEQAHPAFSLEFRICYRSRGMPLFAKANRVDSFMSDQAGQLIVPANDSE</sequence>
<protein>
    <submittedName>
        <fullName evidence="1">Uncharacterized protein</fullName>
    </submittedName>
</protein>
<name>A0AAN6J1I6_EXODE</name>
<dbReference type="Proteomes" id="UP001161757">
    <property type="component" value="Unassembled WGS sequence"/>
</dbReference>
<reference evidence="1" key="1">
    <citation type="submission" date="2023-01" db="EMBL/GenBank/DDBJ databases">
        <title>Exophiala dermititidis isolated from Cystic Fibrosis Patient.</title>
        <authorList>
            <person name="Kurbessoian T."/>
            <person name="Crocker A."/>
            <person name="Murante D."/>
            <person name="Hogan D.A."/>
            <person name="Stajich J.E."/>
        </authorList>
    </citation>
    <scope>NUCLEOTIDE SEQUENCE</scope>
    <source>
        <strain evidence="1">Ex8</strain>
    </source>
</reference>